<comment type="caution">
    <text evidence="2">The sequence shown here is derived from an EMBL/GenBank/DDBJ whole genome shotgun (WGS) entry which is preliminary data.</text>
</comment>
<dbReference type="Pfam" id="PF00646">
    <property type="entry name" value="F-box"/>
    <property type="match status" value="1"/>
</dbReference>
<dbReference type="SUPFAM" id="SSF81383">
    <property type="entry name" value="F-box domain"/>
    <property type="match status" value="1"/>
</dbReference>
<evidence type="ECO:0000259" key="1">
    <source>
        <dbReference type="PROSITE" id="PS50181"/>
    </source>
</evidence>
<accession>A0AAP0EIN9</accession>
<dbReference type="Proteomes" id="UP001420932">
    <property type="component" value="Unassembled WGS sequence"/>
</dbReference>
<organism evidence="2 3">
    <name type="scientific">Stephania yunnanensis</name>
    <dbReference type="NCBI Taxonomy" id="152371"/>
    <lineage>
        <taxon>Eukaryota</taxon>
        <taxon>Viridiplantae</taxon>
        <taxon>Streptophyta</taxon>
        <taxon>Embryophyta</taxon>
        <taxon>Tracheophyta</taxon>
        <taxon>Spermatophyta</taxon>
        <taxon>Magnoliopsida</taxon>
        <taxon>Ranunculales</taxon>
        <taxon>Menispermaceae</taxon>
        <taxon>Menispermoideae</taxon>
        <taxon>Cissampelideae</taxon>
        <taxon>Stephania</taxon>
    </lineage>
</organism>
<dbReference type="InterPro" id="IPR032675">
    <property type="entry name" value="LRR_dom_sf"/>
</dbReference>
<dbReference type="PROSITE" id="PS50181">
    <property type="entry name" value="FBOX"/>
    <property type="match status" value="1"/>
</dbReference>
<gene>
    <name evidence="2" type="ORF">Syun_027273</name>
</gene>
<dbReference type="PANTHER" id="PTHR34145">
    <property type="entry name" value="OS02G0105600 PROTEIN"/>
    <property type="match status" value="1"/>
</dbReference>
<protein>
    <recommendedName>
        <fullName evidence="1">F-box domain-containing protein</fullName>
    </recommendedName>
</protein>
<dbReference type="Gene3D" id="1.20.1280.50">
    <property type="match status" value="1"/>
</dbReference>
<dbReference type="InterPro" id="IPR053781">
    <property type="entry name" value="F-box_AtFBL13-like"/>
</dbReference>
<reference evidence="2 3" key="1">
    <citation type="submission" date="2024-01" db="EMBL/GenBank/DDBJ databases">
        <title>Genome assemblies of Stephania.</title>
        <authorList>
            <person name="Yang L."/>
        </authorList>
    </citation>
    <scope>NUCLEOTIDE SEQUENCE [LARGE SCALE GENOMIC DNA]</scope>
    <source>
        <strain evidence="2">YNDBR</strain>
        <tissue evidence="2">Leaf</tissue>
    </source>
</reference>
<proteinExistence type="predicted"/>
<dbReference type="EMBL" id="JBBNAF010000012">
    <property type="protein sequence ID" value="KAK9092362.1"/>
    <property type="molecule type" value="Genomic_DNA"/>
</dbReference>
<dbReference type="InterPro" id="IPR036047">
    <property type="entry name" value="F-box-like_dom_sf"/>
</dbReference>
<dbReference type="AlphaFoldDB" id="A0AAP0EIN9"/>
<dbReference type="Gene3D" id="3.80.10.10">
    <property type="entry name" value="Ribonuclease Inhibitor"/>
    <property type="match status" value="1"/>
</dbReference>
<feature type="domain" description="F-box" evidence="1">
    <location>
        <begin position="18"/>
        <end position="74"/>
    </location>
</feature>
<dbReference type="SMART" id="SM00579">
    <property type="entry name" value="FBD"/>
    <property type="match status" value="1"/>
</dbReference>
<dbReference type="PANTHER" id="PTHR34145:SF28">
    <property type="entry name" value="F-BOX DOMAIN-CONTAINING PROTEIN"/>
    <property type="match status" value="1"/>
</dbReference>
<dbReference type="CDD" id="cd22160">
    <property type="entry name" value="F-box_AtFBL13-like"/>
    <property type="match status" value="1"/>
</dbReference>
<dbReference type="Pfam" id="PF23622">
    <property type="entry name" value="LRR_At1g61320_AtMIF1"/>
    <property type="match status" value="1"/>
</dbReference>
<dbReference type="InterPro" id="IPR001810">
    <property type="entry name" value="F-box_dom"/>
</dbReference>
<evidence type="ECO:0000313" key="3">
    <source>
        <dbReference type="Proteomes" id="UP001420932"/>
    </source>
</evidence>
<dbReference type="InterPro" id="IPR053772">
    <property type="entry name" value="At1g61320/At1g61330-like"/>
</dbReference>
<dbReference type="SMART" id="SM00256">
    <property type="entry name" value="FBOX"/>
    <property type="match status" value="1"/>
</dbReference>
<keyword evidence="3" id="KW-1185">Reference proteome</keyword>
<sequence length="510" mass="57443">MAKCSKSNLDSPPTSVLVDRISDLPNSILHHILSLLPFKSTATTSILSKRWTNLFQHFLIHTHSFDFGRDFAKAQTQQQFINTVNQYLQLHNGSKIHKFHLLFHPGIQNQVHADKWLEFALERSVKELGFDFCGPITESDDLDSERLTLLDSLYLSNSLTHLKLGQFEFNPPMAFTGFASLVSLYLRRVNITDGNLGSVLMKCPLLTDLSLCQCAGLNSIKIFGPKEFLLESLFVGNCYEAYEIEVLAPNLKSFHFYGDLFYGYSFRDISALEDVYLNSNGFEHTEPEHNYIEILSSVSTVKILTVCTGPLMYITTAEEYFPENLPVNLPNLEELQIIVGLPLDEDQLSYFYGFFKHTICPCLDKLFIKLRADHFELSWQSQLKEGEAEELATTSFDNLKTIKITNFRGTEIEMRLVKFFLSKSISLEQLVLVAAQDSDLEKQIAGTNDSSMTSITIVDEVLIMPKASSNAKVLVCGDWGADGKALFHTHTKALQNVLTVGGRTCVKLGL</sequence>
<dbReference type="SUPFAM" id="SSF52047">
    <property type="entry name" value="RNI-like"/>
    <property type="match status" value="1"/>
</dbReference>
<name>A0AAP0EIN9_9MAGN</name>
<dbReference type="InterPro" id="IPR006566">
    <property type="entry name" value="FBD"/>
</dbReference>
<dbReference type="InterPro" id="IPR055357">
    <property type="entry name" value="LRR_At1g61320_AtMIF1"/>
</dbReference>
<evidence type="ECO:0000313" key="2">
    <source>
        <dbReference type="EMBL" id="KAK9092362.1"/>
    </source>
</evidence>